<dbReference type="SUPFAM" id="SSF56496">
    <property type="entry name" value="Fibrinogen C-terminal domain-like"/>
    <property type="match status" value="1"/>
</dbReference>
<dbReference type="OrthoDB" id="6145874at2759"/>
<dbReference type="Pfam" id="PF00147">
    <property type="entry name" value="Fibrinogen_C"/>
    <property type="match status" value="1"/>
</dbReference>
<dbReference type="InterPro" id="IPR050373">
    <property type="entry name" value="Fibrinogen_C-term_domain"/>
</dbReference>
<keyword evidence="5" id="KW-1185">Reference proteome</keyword>
<accession>A0A0Q9WKA2</accession>
<gene>
    <name evidence="4" type="primary">Dvir\GJ11389</name>
    <name evidence="4" type="ORF">Dvir_GJ11389</name>
</gene>
<protein>
    <submittedName>
        <fullName evidence="4">Uncharacterized protein, isoform C</fullName>
    </submittedName>
</protein>
<keyword evidence="2" id="KW-0732">Signal</keyword>
<evidence type="ECO:0000256" key="2">
    <source>
        <dbReference type="SAM" id="SignalP"/>
    </source>
</evidence>
<sequence>MNTLRRASGIMRIKEVYIFKLLLMAAVTVCATSNSVEDNPIDSKDQCNAFCFNTLKPLLDNAMETKKKIENCEVSIQDRDEKLQKLQKQLVASEMNASIFNQIENIFNEKIKYKDKLIAALEEKSGSDQNEIDSIKRQLDANTEALKVLKTQLASLNSTVSLHNFNAKQQHEKLVQVKAMNCVPFENSTAIHDIDVAGFGKVSVLCDGQTAGPGWTVVQRRFDGSVDFYRNWFEYREGFGSLTGEFFLGLEILYHMTKSLPYELYIQLVDFQNVSRHARYDSFLIGSEDEQYMLKSLGTYSGNAGNALRYNLYDSFTTYDQDHDGWTSGNCAEWYSSGWWYNLYGNSNLNGKYFYDEVNNEKSIWWYNWKGYHALKSVQMMIRPKYTSI</sequence>
<dbReference type="EMBL" id="CH940647">
    <property type="protein sequence ID" value="KRF85066.1"/>
    <property type="molecule type" value="Genomic_DNA"/>
</dbReference>
<dbReference type="STRING" id="7244.A0A0Q9WKA2"/>
<dbReference type="InterPro" id="IPR014716">
    <property type="entry name" value="Fibrinogen_a/b/g_C_1"/>
</dbReference>
<evidence type="ECO:0000259" key="3">
    <source>
        <dbReference type="PROSITE" id="PS51406"/>
    </source>
</evidence>
<dbReference type="InterPro" id="IPR036056">
    <property type="entry name" value="Fibrinogen-like_C"/>
</dbReference>
<dbReference type="PROSITE" id="PS51406">
    <property type="entry name" value="FIBRINOGEN_C_2"/>
    <property type="match status" value="1"/>
</dbReference>
<dbReference type="eggNOG" id="KOG2579">
    <property type="taxonomic scope" value="Eukaryota"/>
</dbReference>
<dbReference type="SMART" id="SM00186">
    <property type="entry name" value="FBG"/>
    <property type="match status" value="1"/>
</dbReference>
<dbReference type="GO" id="GO:0005615">
    <property type="term" value="C:extracellular space"/>
    <property type="evidence" value="ECO:0007669"/>
    <property type="project" value="TreeGrafter"/>
</dbReference>
<evidence type="ECO:0000313" key="4">
    <source>
        <dbReference type="EMBL" id="KRF85066.1"/>
    </source>
</evidence>
<dbReference type="PANTHER" id="PTHR19143">
    <property type="entry name" value="FIBRINOGEN/TENASCIN/ANGIOPOEITIN"/>
    <property type="match status" value="1"/>
</dbReference>
<feature type="domain" description="Fibrinogen C-terminal" evidence="3">
    <location>
        <begin position="173"/>
        <end position="386"/>
    </location>
</feature>
<dbReference type="InterPro" id="IPR002181">
    <property type="entry name" value="Fibrinogen_a/b/g_C_dom"/>
</dbReference>
<name>A0A0Q9WKA2_DROVI</name>
<dbReference type="AlphaFoldDB" id="A0A0Q9WKA2"/>
<evidence type="ECO:0000256" key="1">
    <source>
        <dbReference type="SAM" id="Coils"/>
    </source>
</evidence>
<reference evidence="4 5" key="1">
    <citation type="journal article" date="2007" name="Nature">
        <title>Evolution of genes and genomes on the Drosophila phylogeny.</title>
        <authorList>
            <consortium name="Drosophila 12 Genomes Consortium"/>
            <person name="Clark A.G."/>
            <person name="Eisen M.B."/>
            <person name="Smith D.R."/>
            <person name="Bergman C.M."/>
            <person name="Oliver B."/>
            <person name="Markow T.A."/>
            <person name="Kaufman T.C."/>
            <person name="Kellis M."/>
            <person name="Gelbart W."/>
            <person name="Iyer V.N."/>
            <person name="Pollard D.A."/>
            <person name="Sackton T.B."/>
            <person name="Larracuente A.M."/>
            <person name="Singh N.D."/>
            <person name="Abad J.P."/>
            <person name="Abt D.N."/>
            <person name="Adryan B."/>
            <person name="Aguade M."/>
            <person name="Akashi H."/>
            <person name="Anderson W.W."/>
            <person name="Aquadro C.F."/>
            <person name="Ardell D.H."/>
            <person name="Arguello R."/>
            <person name="Artieri C.G."/>
            <person name="Barbash D.A."/>
            <person name="Barker D."/>
            <person name="Barsanti P."/>
            <person name="Batterham P."/>
            <person name="Batzoglou S."/>
            <person name="Begun D."/>
            <person name="Bhutkar A."/>
            <person name="Blanco E."/>
            <person name="Bosak S.A."/>
            <person name="Bradley R.K."/>
            <person name="Brand A.D."/>
            <person name="Brent M.R."/>
            <person name="Brooks A.N."/>
            <person name="Brown R.H."/>
            <person name="Butlin R.K."/>
            <person name="Caggese C."/>
            <person name="Calvi B.R."/>
            <person name="Bernardo de Carvalho A."/>
            <person name="Caspi A."/>
            <person name="Castrezana S."/>
            <person name="Celniker S.E."/>
            <person name="Chang J.L."/>
            <person name="Chapple C."/>
            <person name="Chatterji S."/>
            <person name="Chinwalla A."/>
            <person name="Civetta A."/>
            <person name="Clifton S.W."/>
            <person name="Comeron J.M."/>
            <person name="Costello J.C."/>
            <person name="Coyne J.A."/>
            <person name="Daub J."/>
            <person name="David R.G."/>
            <person name="Delcher A.L."/>
            <person name="Delehaunty K."/>
            <person name="Do C.B."/>
            <person name="Ebling H."/>
            <person name="Edwards K."/>
            <person name="Eickbush T."/>
            <person name="Evans J.D."/>
            <person name="Filipski A."/>
            <person name="Findeiss S."/>
            <person name="Freyhult E."/>
            <person name="Fulton L."/>
            <person name="Fulton R."/>
            <person name="Garcia A.C."/>
            <person name="Gardiner A."/>
            <person name="Garfield D.A."/>
            <person name="Garvin B.E."/>
            <person name="Gibson G."/>
            <person name="Gilbert D."/>
            <person name="Gnerre S."/>
            <person name="Godfrey J."/>
            <person name="Good R."/>
            <person name="Gotea V."/>
            <person name="Gravely B."/>
            <person name="Greenberg A.J."/>
            <person name="Griffiths-Jones S."/>
            <person name="Gross S."/>
            <person name="Guigo R."/>
            <person name="Gustafson E.A."/>
            <person name="Haerty W."/>
            <person name="Hahn M.W."/>
            <person name="Halligan D.L."/>
            <person name="Halpern A.L."/>
            <person name="Halter G.M."/>
            <person name="Han M.V."/>
            <person name="Heger A."/>
            <person name="Hillier L."/>
            <person name="Hinrichs A.S."/>
            <person name="Holmes I."/>
            <person name="Hoskins R.A."/>
            <person name="Hubisz M.J."/>
            <person name="Hultmark D."/>
            <person name="Huntley M.A."/>
            <person name="Jaffe D.B."/>
            <person name="Jagadeeshan S."/>
            <person name="Jeck W.R."/>
            <person name="Johnson J."/>
            <person name="Jones C.D."/>
            <person name="Jordan W.C."/>
            <person name="Karpen G.H."/>
            <person name="Kataoka E."/>
            <person name="Keightley P.D."/>
            <person name="Kheradpour P."/>
            <person name="Kirkness E.F."/>
            <person name="Koerich L.B."/>
            <person name="Kristiansen K."/>
            <person name="Kudrna D."/>
            <person name="Kulathinal R.J."/>
            <person name="Kumar S."/>
            <person name="Kwok R."/>
            <person name="Lander E."/>
            <person name="Langley C.H."/>
            <person name="Lapoint R."/>
            <person name="Lazzaro B.P."/>
            <person name="Lee S.J."/>
            <person name="Levesque L."/>
            <person name="Li R."/>
            <person name="Lin C.F."/>
            <person name="Lin M.F."/>
            <person name="Lindblad-Toh K."/>
            <person name="Llopart A."/>
            <person name="Long M."/>
            <person name="Low L."/>
            <person name="Lozovsky E."/>
            <person name="Lu J."/>
            <person name="Luo M."/>
            <person name="Machado C.A."/>
            <person name="Makalowski W."/>
            <person name="Marzo M."/>
            <person name="Matsuda M."/>
            <person name="Matzkin L."/>
            <person name="McAllister B."/>
            <person name="McBride C.S."/>
            <person name="McKernan B."/>
            <person name="McKernan K."/>
            <person name="Mendez-Lago M."/>
            <person name="Minx P."/>
            <person name="Mollenhauer M.U."/>
            <person name="Montooth K."/>
            <person name="Mount S.M."/>
            <person name="Mu X."/>
            <person name="Myers E."/>
            <person name="Negre B."/>
            <person name="Newfeld S."/>
            <person name="Nielsen R."/>
            <person name="Noor M.A."/>
            <person name="O'Grady P."/>
            <person name="Pachter L."/>
            <person name="Papaceit M."/>
            <person name="Parisi M.J."/>
            <person name="Parisi M."/>
            <person name="Parts L."/>
            <person name="Pedersen J.S."/>
            <person name="Pesole G."/>
            <person name="Phillippy A.M."/>
            <person name="Ponting C.P."/>
            <person name="Pop M."/>
            <person name="Porcelli D."/>
            <person name="Powell J.R."/>
            <person name="Prohaska S."/>
            <person name="Pruitt K."/>
            <person name="Puig M."/>
            <person name="Quesneville H."/>
            <person name="Ram K.R."/>
            <person name="Rand D."/>
            <person name="Rasmussen M.D."/>
            <person name="Reed L.K."/>
            <person name="Reenan R."/>
            <person name="Reily A."/>
            <person name="Remington K.A."/>
            <person name="Rieger T.T."/>
            <person name="Ritchie M.G."/>
            <person name="Robin C."/>
            <person name="Rogers Y.H."/>
            <person name="Rohde C."/>
            <person name="Rozas J."/>
            <person name="Rubenfield M.J."/>
            <person name="Ruiz A."/>
            <person name="Russo S."/>
            <person name="Salzberg S.L."/>
            <person name="Sanchez-Gracia A."/>
            <person name="Saranga D.J."/>
            <person name="Sato H."/>
            <person name="Schaeffer S.W."/>
            <person name="Schatz M.C."/>
            <person name="Schlenke T."/>
            <person name="Schwartz R."/>
            <person name="Segarra C."/>
            <person name="Singh R.S."/>
            <person name="Sirot L."/>
            <person name="Sirota M."/>
            <person name="Sisneros N.B."/>
            <person name="Smith C.D."/>
            <person name="Smith T.F."/>
            <person name="Spieth J."/>
            <person name="Stage D.E."/>
            <person name="Stark A."/>
            <person name="Stephan W."/>
            <person name="Strausberg R.L."/>
            <person name="Strempel S."/>
            <person name="Sturgill D."/>
            <person name="Sutton G."/>
            <person name="Sutton G.G."/>
            <person name="Tao W."/>
            <person name="Teichmann S."/>
            <person name="Tobari Y.N."/>
            <person name="Tomimura Y."/>
            <person name="Tsolas J.M."/>
            <person name="Valente V.L."/>
            <person name="Venter E."/>
            <person name="Venter J.C."/>
            <person name="Vicario S."/>
            <person name="Vieira F.G."/>
            <person name="Vilella A.J."/>
            <person name="Villasante A."/>
            <person name="Walenz B."/>
            <person name="Wang J."/>
            <person name="Wasserman M."/>
            <person name="Watts T."/>
            <person name="Wilson D."/>
            <person name="Wilson R.K."/>
            <person name="Wing R.A."/>
            <person name="Wolfner M.F."/>
            <person name="Wong A."/>
            <person name="Wong G.K."/>
            <person name="Wu C.I."/>
            <person name="Wu G."/>
            <person name="Yamamoto D."/>
            <person name="Yang H.P."/>
            <person name="Yang S.P."/>
            <person name="Yorke J.A."/>
            <person name="Yoshida K."/>
            <person name="Zdobnov E."/>
            <person name="Zhang P."/>
            <person name="Zhang Y."/>
            <person name="Zimin A.V."/>
            <person name="Baldwin J."/>
            <person name="Abdouelleil A."/>
            <person name="Abdulkadir J."/>
            <person name="Abebe A."/>
            <person name="Abera B."/>
            <person name="Abreu J."/>
            <person name="Acer S.C."/>
            <person name="Aftuck L."/>
            <person name="Alexander A."/>
            <person name="An P."/>
            <person name="Anderson E."/>
            <person name="Anderson S."/>
            <person name="Arachi H."/>
            <person name="Azer M."/>
            <person name="Bachantsang P."/>
            <person name="Barry A."/>
            <person name="Bayul T."/>
            <person name="Berlin A."/>
            <person name="Bessette D."/>
            <person name="Bloom T."/>
            <person name="Blye J."/>
            <person name="Boguslavskiy L."/>
            <person name="Bonnet C."/>
            <person name="Boukhgalter B."/>
            <person name="Bourzgui I."/>
            <person name="Brown A."/>
            <person name="Cahill P."/>
            <person name="Channer S."/>
            <person name="Cheshatsang Y."/>
            <person name="Chuda L."/>
            <person name="Citroen M."/>
            <person name="Collymore A."/>
            <person name="Cooke P."/>
            <person name="Costello M."/>
            <person name="D'Aco K."/>
            <person name="Daza R."/>
            <person name="De Haan G."/>
            <person name="DeGray S."/>
            <person name="DeMaso C."/>
            <person name="Dhargay N."/>
            <person name="Dooley K."/>
            <person name="Dooley E."/>
            <person name="Doricent M."/>
            <person name="Dorje P."/>
            <person name="Dorjee K."/>
            <person name="Dupes A."/>
            <person name="Elong R."/>
            <person name="Falk J."/>
            <person name="Farina A."/>
            <person name="Faro S."/>
            <person name="Ferguson D."/>
            <person name="Fisher S."/>
            <person name="Foley C.D."/>
            <person name="Franke A."/>
            <person name="Friedrich D."/>
            <person name="Gadbois L."/>
            <person name="Gearin G."/>
            <person name="Gearin C.R."/>
            <person name="Giannoukos G."/>
            <person name="Goode T."/>
            <person name="Graham J."/>
            <person name="Grandbois E."/>
            <person name="Grewal S."/>
            <person name="Gyaltsen K."/>
            <person name="Hafez N."/>
            <person name="Hagos B."/>
            <person name="Hall J."/>
            <person name="Henson C."/>
            <person name="Hollinger A."/>
            <person name="Honan T."/>
            <person name="Huard M.D."/>
            <person name="Hughes L."/>
            <person name="Hurhula B."/>
            <person name="Husby M.E."/>
            <person name="Kamat A."/>
            <person name="Kanga B."/>
            <person name="Kashin S."/>
            <person name="Khazanovich D."/>
            <person name="Kisner P."/>
            <person name="Lance K."/>
            <person name="Lara M."/>
            <person name="Lee W."/>
            <person name="Lennon N."/>
            <person name="Letendre F."/>
            <person name="LeVine R."/>
            <person name="Lipovsky A."/>
            <person name="Liu X."/>
            <person name="Liu J."/>
            <person name="Liu S."/>
            <person name="Lokyitsang T."/>
            <person name="Lokyitsang Y."/>
            <person name="Lubonja R."/>
            <person name="Lui A."/>
            <person name="MacDonald P."/>
            <person name="Magnisalis V."/>
            <person name="Maru K."/>
            <person name="Matthews C."/>
            <person name="McCusker W."/>
            <person name="McDonough S."/>
            <person name="Mehta T."/>
            <person name="Meldrim J."/>
            <person name="Meneus L."/>
            <person name="Mihai O."/>
            <person name="Mihalev A."/>
            <person name="Mihova T."/>
            <person name="Mittelman R."/>
            <person name="Mlenga V."/>
            <person name="Montmayeur A."/>
            <person name="Mulrain L."/>
            <person name="Navidi A."/>
            <person name="Naylor J."/>
            <person name="Negash T."/>
            <person name="Nguyen T."/>
            <person name="Nguyen N."/>
            <person name="Nicol R."/>
            <person name="Norbu C."/>
            <person name="Norbu N."/>
            <person name="Novod N."/>
            <person name="O'Neill B."/>
            <person name="Osman S."/>
            <person name="Markiewicz E."/>
            <person name="Oyono O.L."/>
            <person name="Patti C."/>
            <person name="Phunkhang P."/>
            <person name="Pierre F."/>
            <person name="Priest M."/>
            <person name="Raghuraman S."/>
            <person name="Rege F."/>
            <person name="Reyes R."/>
            <person name="Rise C."/>
            <person name="Rogov P."/>
            <person name="Ross K."/>
            <person name="Ryan E."/>
            <person name="Settipalli S."/>
            <person name="Shea T."/>
            <person name="Sherpa N."/>
            <person name="Shi L."/>
            <person name="Shih D."/>
            <person name="Sparrow T."/>
            <person name="Spaulding J."/>
            <person name="Stalker J."/>
            <person name="Stange-Thomann N."/>
            <person name="Stavropoulos S."/>
            <person name="Stone C."/>
            <person name="Strader C."/>
            <person name="Tesfaye S."/>
            <person name="Thomson T."/>
            <person name="Thoulutsang Y."/>
            <person name="Thoulutsang D."/>
            <person name="Topham K."/>
            <person name="Topping I."/>
            <person name="Tsamla T."/>
            <person name="Vassiliev H."/>
            <person name="Vo A."/>
            <person name="Wangchuk T."/>
            <person name="Wangdi T."/>
            <person name="Weiand M."/>
            <person name="Wilkinson J."/>
            <person name="Wilson A."/>
            <person name="Yadav S."/>
            <person name="Young G."/>
            <person name="Yu Q."/>
            <person name="Zembek L."/>
            <person name="Zhong D."/>
            <person name="Zimmer A."/>
            <person name="Zwirko Z."/>
            <person name="Jaffe D.B."/>
            <person name="Alvarez P."/>
            <person name="Brockman W."/>
            <person name="Butler J."/>
            <person name="Chin C."/>
            <person name="Gnerre S."/>
            <person name="Grabherr M."/>
            <person name="Kleber M."/>
            <person name="Mauceli E."/>
            <person name="MacCallum I."/>
        </authorList>
    </citation>
    <scope>NUCLEOTIDE SEQUENCE [LARGE SCALE GENOMIC DNA]</scope>
    <source>
        <strain evidence="5">Tucson 15010-1051.87</strain>
    </source>
</reference>
<dbReference type="Proteomes" id="UP000008792">
    <property type="component" value="Unassembled WGS sequence"/>
</dbReference>
<feature type="signal peptide" evidence="2">
    <location>
        <begin position="1"/>
        <end position="31"/>
    </location>
</feature>
<dbReference type="SMR" id="A0A0Q9WKA2"/>
<dbReference type="CDD" id="cd00087">
    <property type="entry name" value="FReD"/>
    <property type="match status" value="1"/>
</dbReference>
<dbReference type="KEGG" id="dvi:6624303"/>
<evidence type="ECO:0000313" key="5">
    <source>
        <dbReference type="Proteomes" id="UP000008792"/>
    </source>
</evidence>
<dbReference type="Gene3D" id="3.90.215.10">
    <property type="entry name" value="Gamma Fibrinogen, chain A, domain 1"/>
    <property type="match status" value="1"/>
</dbReference>
<dbReference type="PANTHER" id="PTHR19143:SF327">
    <property type="entry name" value="FI21813P1-RELATED"/>
    <property type="match status" value="1"/>
</dbReference>
<feature type="coiled-coil region" evidence="1">
    <location>
        <begin position="69"/>
        <end position="152"/>
    </location>
</feature>
<proteinExistence type="predicted"/>
<organism evidence="4 5">
    <name type="scientific">Drosophila virilis</name>
    <name type="common">Fruit fly</name>
    <dbReference type="NCBI Taxonomy" id="7244"/>
    <lineage>
        <taxon>Eukaryota</taxon>
        <taxon>Metazoa</taxon>
        <taxon>Ecdysozoa</taxon>
        <taxon>Arthropoda</taxon>
        <taxon>Hexapoda</taxon>
        <taxon>Insecta</taxon>
        <taxon>Pterygota</taxon>
        <taxon>Neoptera</taxon>
        <taxon>Endopterygota</taxon>
        <taxon>Diptera</taxon>
        <taxon>Brachycera</taxon>
        <taxon>Muscomorpha</taxon>
        <taxon>Ephydroidea</taxon>
        <taxon>Drosophilidae</taxon>
        <taxon>Drosophila</taxon>
    </lineage>
</organism>
<dbReference type="InParanoid" id="A0A0Q9WKA2"/>
<feature type="chain" id="PRO_5006386844" evidence="2">
    <location>
        <begin position="32"/>
        <end position="389"/>
    </location>
</feature>
<keyword evidence="1" id="KW-0175">Coiled coil</keyword>